<reference evidence="1" key="1">
    <citation type="journal article" date="2014" name="Front. Microbiol.">
        <title>High frequency of phylogenetically diverse reductive dehalogenase-homologous genes in deep subseafloor sedimentary metagenomes.</title>
        <authorList>
            <person name="Kawai M."/>
            <person name="Futagami T."/>
            <person name="Toyoda A."/>
            <person name="Takaki Y."/>
            <person name="Nishi S."/>
            <person name="Hori S."/>
            <person name="Arai W."/>
            <person name="Tsubouchi T."/>
            <person name="Morono Y."/>
            <person name="Uchiyama I."/>
            <person name="Ito T."/>
            <person name="Fujiyama A."/>
            <person name="Inagaki F."/>
            <person name="Takami H."/>
        </authorList>
    </citation>
    <scope>NUCLEOTIDE SEQUENCE</scope>
    <source>
        <strain evidence="1">Expedition CK06-06</strain>
    </source>
</reference>
<protein>
    <submittedName>
        <fullName evidence="1">Uncharacterized protein</fullName>
    </submittedName>
</protein>
<organism evidence="1">
    <name type="scientific">marine sediment metagenome</name>
    <dbReference type="NCBI Taxonomy" id="412755"/>
    <lineage>
        <taxon>unclassified sequences</taxon>
        <taxon>metagenomes</taxon>
        <taxon>ecological metagenomes</taxon>
    </lineage>
</organism>
<dbReference type="EMBL" id="BART01037931">
    <property type="protein sequence ID" value="GAH12439.1"/>
    <property type="molecule type" value="Genomic_DNA"/>
</dbReference>
<proteinExistence type="predicted"/>
<name>X1E5I2_9ZZZZ</name>
<evidence type="ECO:0000313" key="1">
    <source>
        <dbReference type="EMBL" id="GAH12439.1"/>
    </source>
</evidence>
<sequence length="69" mass="7469">LVSVISQSPSTDSDGLYYDQGGTSYVAIDNSVRNSRKFEVVANSSMTSEECKELAQFIKNITILLSFGG</sequence>
<gene>
    <name evidence="1" type="ORF">S01H4_63192</name>
</gene>
<dbReference type="AlphaFoldDB" id="X1E5I2"/>
<comment type="caution">
    <text evidence="1">The sequence shown here is derived from an EMBL/GenBank/DDBJ whole genome shotgun (WGS) entry which is preliminary data.</text>
</comment>
<accession>X1E5I2</accession>
<feature type="non-terminal residue" evidence="1">
    <location>
        <position position="1"/>
    </location>
</feature>